<dbReference type="InterPro" id="IPR001242">
    <property type="entry name" value="Condensation_dom"/>
</dbReference>
<dbReference type="PANTHER" id="PTHR28037">
    <property type="entry name" value="ALCOHOL O-ACETYLTRANSFERASE 1-RELATED"/>
    <property type="match status" value="1"/>
</dbReference>
<dbReference type="STRING" id="1423780.FD05_GL000428"/>
<dbReference type="AlphaFoldDB" id="S4NBZ7"/>
<feature type="domain" description="Condensation" evidence="1">
    <location>
        <begin position="33"/>
        <end position="311"/>
    </location>
</feature>
<dbReference type="GO" id="GO:0008610">
    <property type="term" value="P:lipid biosynthetic process"/>
    <property type="evidence" value="ECO:0007669"/>
    <property type="project" value="UniProtKB-ARBA"/>
</dbReference>
<dbReference type="Proteomes" id="UP000016361">
    <property type="component" value="Unassembled WGS sequence"/>
</dbReference>
<dbReference type="InterPro" id="IPR023213">
    <property type="entry name" value="CAT-like_dom_sf"/>
</dbReference>
<comment type="caution">
    <text evidence="2">The sequence shown here is derived from an EMBL/GenBank/DDBJ whole genome shotgun (WGS) entry which is preliminary data.</text>
</comment>
<name>S4NBZ7_9LACO</name>
<dbReference type="InterPro" id="IPR052058">
    <property type="entry name" value="Alcohol_O-acetyltransferase"/>
</dbReference>
<sequence>MCKERSRRMRILTERPHLRNPSINIMMKATVGASFNLSRFEETIRKLRQVHPLITSNIKTDKIGNAYYQCGEVKKNDFTIVEKSTWLNVAEREKDHYFNLDTDPLVRYFVFQKQDDFDLLIVAHHLLGDGLAIFNLLKDFSLIYFGAEVPVHNQRLIQGINDFPKSAKSSMMMDLLIKKWNRDWRKHPDIYSQSEFRLLHSEFVQEHKSALLTSDISRGKLFILIKNCHKYRVSVNDALTTALILAQQKHHPKLANEQQEIAIPINIRGELKFNPVDSLGNFASAITIKAKLDDTRSFWENAKIIRKDIQRKTSSDKKRWVLMNLYARMDPNLIDSLYFTAYGNDANKTSFKVAKMLGLTGNPQVTGLSNLGRVNDFTENKYLYDCFFFPPKVPNAAFTIGVITLQNSLTLGVTFDEQAVGYLSAKQIVETMVNYLISE</sequence>
<evidence type="ECO:0000313" key="2">
    <source>
        <dbReference type="EMBL" id="GAD16274.1"/>
    </source>
</evidence>
<accession>S4NBZ7</accession>
<dbReference type="GO" id="GO:0003824">
    <property type="term" value="F:catalytic activity"/>
    <property type="evidence" value="ECO:0007669"/>
    <property type="project" value="InterPro"/>
</dbReference>
<dbReference type="GeneID" id="301047700"/>
<dbReference type="SUPFAM" id="SSF52777">
    <property type="entry name" value="CoA-dependent acyltransferases"/>
    <property type="match status" value="2"/>
</dbReference>
<keyword evidence="3" id="KW-1185">Reference proteome</keyword>
<protein>
    <recommendedName>
        <fullName evidence="1">Condensation domain-containing protein</fullName>
    </recommendedName>
</protein>
<proteinExistence type="predicted"/>
<evidence type="ECO:0000259" key="1">
    <source>
        <dbReference type="Pfam" id="PF00668"/>
    </source>
</evidence>
<dbReference type="eggNOG" id="COG1020">
    <property type="taxonomic scope" value="Bacteria"/>
</dbReference>
<organism evidence="2 3">
    <name type="scientific">Lentilactobacillus otakiensis DSM 19908 = JCM 15040</name>
    <dbReference type="NCBI Taxonomy" id="1423780"/>
    <lineage>
        <taxon>Bacteria</taxon>
        <taxon>Bacillati</taxon>
        <taxon>Bacillota</taxon>
        <taxon>Bacilli</taxon>
        <taxon>Lactobacillales</taxon>
        <taxon>Lactobacillaceae</taxon>
        <taxon>Lentilactobacillus</taxon>
    </lineage>
</organism>
<dbReference type="PANTHER" id="PTHR28037:SF1">
    <property type="entry name" value="ALCOHOL O-ACETYLTRANSFERASE 1-RELATED"/>
    <property type="match status" value="1"/>
</dbReference>
<reference evidence="3" key="1">
    <citation type="journal article" date="2013" name="Genome Announc.">
        <title>Draft Genome Sequence of D-Branched-Chain Amino Acid Producer Lactobacillus otakiensis JCM 15040T, Isolated from a Traditional Japanese Pickle.</title>
        <authorList>
            <person name="Doi K."/>
            <person name="Mori K."/>
            <person name="Mutaguchi Y."/>
            <person name="Tashiro K."/>
            <person name="Fujino Y."/>
            <person name="Ohmori T."/>
            <person name="Kuhara S."/>
            <person name="Ohshima T."/>
        </authorList>
    </citation>
    <scope>NUCLEOTIDE SEQUENCE [LARGE SCALE GENOMIC DNA]</scope>
    <source>
        <strain evidence="3">JCM 15040</strain>
    </source>
</reference>
<dbReference type="EMBL" id="BASH01000002">
    <property type="protein sequence ID" value="GAD16274.1"/>
    <property type="molecule type" value="Genomic_DNA"/>
</dbReference>
<dbReference type="RefSeq" id="WP_020280727.1">
    <property type="nucleotide sequence ID" value="NZ_AZED01000011.1"/>
</dbReference>
<gene>
    <name evidence="2" type="ORF">LOT_0812</name>
</gene>
<dbReference type="Pfam" id="PF00668">
    <property type="entry name" value="Condensation"/>
    <property type="match status" value="1"/>
</dbReference>
<dbReference type="OrthoDB" id="1974188at2"/>
<dbReference type="Gene3D" id="3.30.559.10">
    <property type="entry name" value="Chloramphenicol acetyltransferase-like domain"/>
    <property type="match status" value="1"/>
</dbReference>
<evidence type="ECO:0000313" key="3">
    <source>
        <dbReference type="Proteomes" id="UP000016361"/>
    </source>
</evidence>